<dbReference type="InterPro" id="IPR049435">
    <property type="entry name" value="Cas_Cas6_C"/>
</dbReference>
<keyword evidence="3" id="KW-1185">Reference proteome</keyword>
<evidence type="ECO:0000313" key="2">
    <source>
        <dbReference type="EMBL" id="GES21734.1"/>
    </source>
</evidence>
<name>A0A5M3XKF8_9ACTN</name>
<dbReference type="Pfam" id="PF01881">
    <property type="entry name" value="Cas_Cas6_C"/>
    <property type="match status" value="1"/>
</dbReference>
<dbReference type="AlphaFoldDB" id="A0A5M3XKF8"/>
<comment type="caution">
    <text evidence="2">The sequence shown here is derived from an EMBL/GenBank/DDBJ whole genome shotgun (WGS) entry which is preliminary data.</text>
</comment>
<evidence type="ECO:0000313" key="3">
    <source>
        <dbReference type="Proteomes" id="UP000377595"/>
    </source>
</evidence>
<dbReference type="Proteomes" id="UP000377595">
    <property type="component" value="Unassembled WGS sequence"/>
</dbReference>
<gene>
    <name evidence="2" type="ORF">Aple_046300</name>
</gene>
<evidence type="ECO:0000259" key="1">
    <source>
        <dbReference type="Pfam" id="PF01881"/>
    </source>
</evidence>
<protein>
    <recommendedName>
        <fullName evidence="1">CRISPR associated protein Cas6 C-terminal domain-containing protein</fullName>
    </recommendedName>
</protein>
<accession>A0A5M3XKF8</accession>
<reference evidence="2 3" key="1">
    <citation type="submission" date="2019-10" db="EMBL/GenBank/DDBJ databases">
        <title>Whole genome shotgun sequence of Acrocarpospora pleiomorpha NBRC 16267.</title>
        <authorList>
            <person name="Ichikawa N."/>
            <person name="Kimura A."/>
            <person name="Kitahashi Y."/>
            <person name="Komaki H."/>
            <person name="Oguchi A."/>
        </authorList>
    </citation>
    <scope>NUCLEOTIDE SEQUENCE [LARGE SCALE GENOMIC DNA]</scope>
    <source>
        <strain evidence="2 3">NBRC 16267</strain>
    </source>
</reference>
<proteinExistence type="predicted"/>
<sequence length="107" mass="11479">MVMKGSGRDDSGERITRQAWVLPAEPEFAAYLQNNLCRKAESLGLEPLVQLEQITWVGPKRSFAVGGGLKPGAAIEVQLTGEPHLLHALRDWGLGQANAAGFGWVAA</sequence>
<dbReference type="EMBL" id="BLAF01000025">
    <property type="protein sequence ID" value="GES21734.1"/>
    <property type="molecule type" value="Genomic_DNA"/>
</dbReference>
<feature type="domain" description="CRISPR associated protein Cas6 C-terminal" evidence="1">
    <location>
        <begin position="21"/>
        <end position="105"/>
    </location>
</feature>
<organism evidence="2 3">
    <name type="scientific">Acrocarpospora pleiomorpha</name>
    <dbReference type="NCBI Taxonomy" id="90975"/>
    <lineage>
        <taxon>Bacteria</taxon>
        <taxon>Bacillati</taxon>
        <taxon>Actinomycetota</taxon>
        <taxon>Actinomycetes</taxon>
        <taxon>Streptosporangiales</taxon>
        <taxon>Streptosporangiaceae</taxon>
        <taxon>Acrocarpospora</taxon>
    </lineage>
</organism>
<dbReference type="Gene3D" id="3.30.70.1900">
    <property type="match status" value="1"/>
</dbReference>